<dbReference type="Pfam" id="PF13692">
    <property type="entry name" value="Glyco_trans_1_4"/>
    <property type="match status" value="1"/>
</dbReference>
<organism evidence="1 2">
    <name type="scientific">Azospirillum baldaniorum</name>
    <dbReference type="NCBI Taxonomy" id="1064539"/>
    <lineage>
        <taxon>Bacteria</taxon>
        <taxon>Pseudomonadati</taxon>
        <taxon>Pseudomonadota</taxon>
        <taxon>Alphaproteobacteria</taxon>
        <taxon>Rhodospirillales</taxon>
        <taxon>Azospirillaceae</taxon>
        <taxon>Azospirillum</taxon>
    </lineage>
</organism>
<keyword evidence="1" id="KW-0614">Plasmid</keyword>
<dbReference type="SUPFAM" id="SSF53335">
    <property type="entry name" value="S-adenosyl-L-methionine-dependent methyltransferases"/>
    <property type="match status" value="1"/>
</dbReference>
<dbReference type="GO" id="GO:0016757">
    <property type="term" value="F:glycosyltransferase activity"/>
    <property type="evidence" value="ECO:0007669"/>
    <property type="project" value="TreeGrafter"/>
</dbReference>
<reference evidence="1 2" key="1">
    <citation type="journal article" date="2011" name="PLoS Genet.">
        <title>Azospirillum genomes reveal transition of bacteria from aquatic to terrestrial environments.</title>
        <authorList>
            <person name="Wisniewski-Dye F."/>
            <person name="Borziak K."/>
            <person name="Khalsa-Moyers G."/>
            <person name="Alexandre G."/>
            <person name="Sukharnikov L.O."/>
            <person name="Wuichet K."/>
            <person name="Hurst G.B."/>
            <person name="McDonald W.H."/>
            <person name="Robertson J.S."/>
            <person name="Barbe V."/>
            <person name="Calteau A."/>
            <person name="Rouy Z."/>
            <person name="Mangenot S."/>
            <person name="Prigent-Combaret C."/>
            <person name="Normand P."/>
            <person name="Boyer M."/>
            <person name="Siguier P."/>
            <person name="Dessaux Y."/>
            <person name="Elmerich C."/>
            <person name="Condemine G."/>
            <person name="Krishnen G."/>
            <person name="Kennedy I."/>
            <person name="Paterson A.H."/>
            <person name="Gonzalez V."/>
            <person name="Mavingui P."/>
            <person name="Zhulin I.B."/>
        </authorList>
    </citation>
    <scope>NUCLEOTIDE SEQUENCE [LARGE SCALE GENOMIC DNA]</scope>
    <source>
        <strain evidence="1 2">Sp245</strain>
    </source>
</reference>
<evidence type="ECO:0000313" key="1">
    <source>
        <dbReference type="EMBL" id="CCD03989.1"/>
    </source>
</evidence>
<dbReference type="KEGG" id="abs:AZOBR_p60053"/>
<accession>A0A9P1NSA9</accession>
<keyword evidence="2" id="KW-1185">Reference proteome</keyword>
<gene>
    <name evidence="1" type="ORF">AZOBR_p60053</name>
</gene>
<protein>
    <submittedName>
        <fullName evidence="1">Glycosyl transferase-like protein</fullName>
    </submittedName>
</protein>
<dbReference type="InterPro" id="IPR029063">
    <property type="entry name" value="SAM-dependent_MTases_sf"/>
</dbReference>
<dbReference type="Proteomes" id="UP000007319">
    <property type="component" value="Plasmid AZOBR_p6"/>
</dbReference>
<proteinExistence type="predicted"/>
<sequence length="810" mass="89254">MPLRLPPPYAEPFMTLPPTFDADALARYAAADVIFLAQDGFRQPSARVRCYNFAKALRQQGLRAEVLSFFDHLGAADQAGALSTIPEEEKIRLNLEAHRVLASNPRAVLYVQKVGYHTLAAALAAERGGNRIVLDYDDYELDMQPFRRLEPWFPSLRPDQLFHTVANRAGACVAASHRLETLLAPLNPNTHLIHTVADQDLFTADGRNAPRRRFGDRVNILYSGDFWGDIPMKDVLFAVDAFTLVPRAVRDRACFHIIGFGRAWEELKRRLRERFPDLPNLELHEFIPPTEIPAVLREMDIGVLPYSANEFNVAKSPTKMFEFLLAKVAVCATPVGEVTHCLENGVSGLLAEGMEGYSAALARLIGDDAFRRDVAEAAHRVAMERFSLQGIAPRLAAVVRGLLEPQERAEAPPVTTLEDFLAARLARPVPPAPREVHLMRRDLEALLATEDLEGADPRRWSGPLVAALDWPGLTSVERVAPDRVAALKAAAARHRNAARLRPEILLPVQERPPGPPALSKLAAAEDWDDPSWRPWAVRVRTNVSTFQAPYIDDADAERRRDEDARNNIDNFFKRSRGTWERAQFLYGLDRLGLLEQSPRALVLSAEVDGFYLMLTELARCVGVVDVGPGAAAHAERVARGDRDPWLAKPRRFHRDRIVIHHGAPGADLFADALWDIAVLPQNTLPRLVAEGKAAALLTWIDRRLAPGGVLAFSAEIRLNGRPGVPGLTPRQAEGLGDALSDTGLELPGAVDLSLSDATLDRFVTTGAPGSGNPNFAARTGEALHITAVWFVSKRADIPDGGWERLAGFLA</sequence>
<evidence type="ECO:0000313" key="2">
    <source>
        <dbReference type="Proteomes" id="UP000007319"/>
    </source>
</evidence>
<dbReference type="EMBL" id="HE577333">
    <property type="protein sequence ID" value="CCD03989.1"/>
    <property type="molecule type" value="Genomic_DNA"/>
</dbReference>
<keyword evidence="1" id="KW-0808">Transferase</keyword>
<dbReference type="AlphaFoldDB" id="A0A9P1NSA9"/>
<name>A0A9P1NSA9_9PROT</name>
<dbReference type="Gene3D" id="3.40.50.2000">
    <property type="entry name" value="Glycogen Phosphorylase B"/>
    <property type="match status" value="2"/>
</dbReference>
<geneLocation type="plasmid" evidence="1 2">
    <name>AZOBR_p6</name>
</geneLocation>
<dbReference type="PANTHER" id="PTHR12526:SF600">
    <property type="entry name" value="GLYCOSYL TRANSFERASE GROUP 1"/>
    <property type="match status" value="1"/>
</dbReference>
<dbReference type="PANTHER" id="PTHR12526">
    <property type="entry name" value="GLYCOSYLTRANSFERASE"/>
    <property type="match status" value="1"/>
</dbReference>
<dbReference type="SUPFAM" id="SSF53756">
    <property type="entry name" value="UDP-Glycosyltransferase/glycogen phosphorylase"/>
    <property type="match status" value="1"/>
</dbReference>